<dbReference type="Gene3D" id="3.40.630.30">
    <property type="match status" value="1"/>
</dbReference>
<name>A0A972FED7_9RHOO</name>
<dbReference type="RefSeq" id="WP_168989816.1">
    <property type="nucleotide sequence ID" value="NZ_CAWPHM010000160.1"/>
</dbReference>
<dbReference type="PROSITE" id="PS51186">
    <property type="entry name" value="GNAT"/>
    <property type="match status" value="1"/>
</dbReference>
<dbReference type="CDD" id="cd04301">
    <property type="entry name" value="NAT_SF"/>
    <property type="match status" value="1"/>
</dbReference>
<keyword evidence="3" id="KW-1185">Reference proteome</keyword>
<sequence>MSNILKYQKEHELELIALLEKEPDWSSFVSAQAVDTFKEALLESETFLCENEGNICGYLRALVDGFGIYISELYVAPQYRGNGYGSELLEKVKQEHPNQDVYVLSDEDVYYEKLGYQRVGSVFKL</sequence>
<comment type="caution">
    <text evidence="2">The sequence shown here is derived from an EMBL/GenBank/DDBJ whole genome shotgun (WGS) entry which is preliminary data.</text>
</comment>
<evidence type="ECO:0000259" key="1">
    <source>
        <dbReference type="PROSITE" id="PS51186"/>
    </source>
</evidence>
<dbReference type="InterPro" id="IPR016181">
    <property type="entry name" value="Acyl_CoA_acyltransferase"/>
</dbReference>
<dbReference type="InterPro" id="IPR000182">
    <property type="entry name" value="GNAT_dom"/>
</dbReference>
<accession>A0A972FED7</accession>
<gene>
    <name evidence="2" type="ORF">GPA21_19975</name>
</gene>
<dbReference type="AlphaFoldDB" id="A0A972FED7"/>
<dbReference type="EMBL" id="WTVM01000244">
    <property type="protein sequence ID" value="NMG05219.1"/>
    <property type="molecule type" value="Genomic_DNA"/>
</dbReference>
<reference evidence="2" key="1">
    <citation type="submission" date="2019-12" db="EMBL/GenBank/DDBJ databases">
        <title>Comparative genomics gives insights into the taxonomy of the Azoarcus-Aromatoleum group and reveals separate origins of nif in the plant-associated Azoarcus and non-plant-associated Aromatoleum sub-groups.</title>
        <authorList>
            <person name="Lafos M."/>
            <person name="Maluk M."/>
            <person name="Batista M."/>
            <person name="Junghare M."/>
            <person name="Carmona M."/>
            <person name="Faoro H."/>
            <person name="Cruz L.M."/>
            <person name="Battistoni F."/>
            <person name="De Souza E."/>
            <person name="Pedrosa F."/>
            <person name="Chen W.-M."/>
            <person name="Poole P.S."/>
            <person name="Dixon R.A."/>
            <person name="James E.K."/>
        </authorList>
    </citation>
    <scope>NUCLEOTIDE SEQUENCE</scope>
    <source>
        <strain evidence="2">NSC3</strain>
    </source>
</reference>
<dbReference type="Pfam" id="PF13508">
    <property type="entry name" value="Acetyltransf_7"/>
    <property type="match status" value="1"/>
</dbReference>
<dbReference type="Proteomes" id="UP000599523">
    <property type="component" value="Unassembled WGS sequence"/>
</dbReference>
<evidence type="ECO:0000313" key="2">
    <source>
        <dbReference type="EMBL" id="NMG05219.1"/>
    </source>
</evidence>
<dbReference type="SUPFAM" id="SSF55729">
    <property type="entry name" value="Acyl-CoA N-acyltransferases (Nat)"/>
    <property type="match status" value="1"/>
</dbReference>
<feature type="domain" description="N-acetyltransferase" evidence="1">
    <location>
        <begin position="2"/>
        <end position="125"/>
    </location>
</feature>
<proteinExistence type="predicted"/>
<evidence type="ECO:0000313" key="3">
    <source>
        <dbReference type="Proteomes" id="UP000599523"/>
    </source>
</evidence>
<dbReference type="GO" id="GO:0016747">
    <property type="term" value="F:acyltransferase activity, transferring groups other than amino-acyl groups"/>
    <property type="evidence" value="ECO:0007669"/>
    <property type="project" value="InterPro"/>
</dbReference>
<organism evidence="2 3">
    <name type="scientific">Azoarcus taiwanensis</name>
    <dbReference type="NCBI Taxonomy" id="666964"/>
    <lineage>
        <taxon>Bacteria</taxon>
        <taxon>Pseudomonadati</taxon>
        <taxon>Pseudomonadota</taxon>
        <taxon>Betaproteobacteria</taxon>
        <taxon>Rhodocyclales</taxon>
        <taxon>Zoogloeaceae</taxon>
        <taxon>Azoarcus</taxon>
    </lineage>
</organism>
<protein>
    <submittedName>
        <fullName evidence="2">GNAT family N-acetyltransferase</fullName>
    </submittedName>
</protein>